<comment type="caution">
    <text evidence="2">The sequence shown here is derived from an EMBL/GenBank/DDBJ whole genome shotgun (WGS) entry which is preliminary data.</text>
</comment>
<evidence type="ECO:0000313" key="3">
    <source>
        <dbReference type="Proteomes" id="UP000076400"/>
    </source>
</evidence>
<reference evidence="2 3" key="1">
    <citation type="submission" date="2015-12" db="EMBL/GenBank/DDBJ databases">
        <title>Genome sequence of Oceanibaculum pacificum MCCC 1A02656.</title>
        <authorList>
            <person name="Lu L."/>
            <person name="Lai Q."/>
            <person name="Shao Z."/>
            <person name="Qian P."/>
        </authorList>
    </citation>
    <scope>NUCLEOTIDE SEQUENCE [LARGE SCALE GENOMIC DNA]</scope>
    <source>
        <strain evidence="2 3">MCCC 1A02656</strain>
    </source>
</reference>
<feature type="signal peptide" evidence="1">
    <location>
        <begin position="1"/>
        <end position="28"/>
    </location>
</feature>
<dbReference type="AlphaFoldDB" id="A0A154WGQ7"/>
<dbReference type="RefSeq" id="WP_067551462.1">
    <property type="nucleotide sequence ID" value="NZ_LPXN01000003.1"/>
</dbReference>
<keyword evidence="1" id="KW-0732">Signal</keyword>
<organism evidence="2 3">
    <name type="scientific">Oceanibaculum pacificum</name>
    <dbReference type="NCBI Taxonomy" id="580166"/>
    <lineage>
        <taxon>Bacteria</taxon>
        <taxon>Pseudomonadati</taxon>
        <taxon>Pseudomonadota</taxon>
        <taxon>Alphaproteobacteria</taxon>
        <taxon>Rhodospirillales</taxon>
        <taxon>Oceanibaculaceae</taxon>
        <taxon>Oceanibaculum</taxon>
    </lineage>
</organism>
<accession>A0A154WGQ7</accession>
<gene>
    <name evidence="2" type="ORF">AUP43_15375</name>
</gene>
<sequence length="162" mass="17203">MGGISTRHKAAIALVAVLAMGVPQTVFAACAMPKERAALEARVLQSELMIAALSCNQRPSYNAVVTKYKGEMATTGKSLKQYFSRVYGGQSSAELNGFVTRMANEASQRSLAELDAFCGSAAQKFAHLMESKAKSFEEFAAVQPTAAAHGVAVCQYTAAKTR</sequence>
<dbReference type="EMBL" id="LPXN01000003">
    <property type="protein sequence ID" value="KZD12714.1"/>
    <property type="molecule type" value="Genomic_DNA"/>
</dbReference>
<feature type="chain" id="PRO_5007602420" evidence="1">
    <location>
        <begin position="29"/>
        <end position="162"/>
    </location>
</feature>
<dbReference type="PROSITE" id="PS51257">
    <property type="entry name" value="PROKAR_LIPOPROTEIN"/>
    <property type="match status" value="1"/>
</dbReference>
<proteinExistence type="predicted"/>
<evidence type="ECO:0000256" key="1">
    <source>
        <dbReference type="SAM" id="SignalP"/>
    </source>
</evidence>
<dbReference type="Proteomes" id="UP000076400">
    <property type="component" value="Unassembled WGS sequence"/>
</dbReference>
<name>A0A154WGQ7_9PROT</name>
<protein>
    <submittedName>
        <fullName evidence="2">Uncharacterized protein</fullName>
    </submittedName>
</protein>
<keyword evidence="3" id="KW-1185">Reference proteome</keyword>
<dbReference type="OrthoDB" id="7365380at2"/>
<evidence type="ECO:0000313" key="2">
    <source>
        <dbReference type="EMBL" id="KZD12714.1"/>
    </source>
</evidence>